<evidence type="ECO:0000313" key="1">
    <source>
        <dbReference type="EMBL" id="GJT42875.1"/>
    </source>
</evidence>
<protein>
    <submittedName>
        <fullName evidence="1">Uncharacterized protein</fullName>
    </submittedName>
</protein>
<comment type="caution">
    <text evidence="1">The sequence shown here is derived from an EMBL/GenBank/DDBJ whole genome shotgun (WGS) entry which is preliminary data.</text>
</comment>
<evidence type="ECO:0000313" key="2">
    <source>
        <dbReference type="Proteomes" id="UP001151760"/>
    </source>
</evidence>
<name>A0ABQ5DUM3_9ASTR</name>
<organism evidence="1 2">
    <name type="scientific">Tanacetum coccineum</name>
    <dbReference type="NCBI Taxonomy" id="301880"/>
    <lineage>
        <taxon>Eukaryota</taxon>
        <taxon>Viridiplantae</taxon>
        <taxon>Streptophyta</taxon>
        <taxon>Embryophyta</taxon>
        <taxon>Tracheophyta</taxon>
        <taxon>Spermatophyta</taxon>
        <taxon>Magnoliopsida</taxon>
        <taxon>eudicotyledons</taxon>
        <taxon>Gunneridae</taxon>
        <taxon>Pentapetalae</taxon>
        <taxon>asterids</taxon>
        <taxon>campanulids</taxon>
        <taxon>Asterales</taxon>
        <taxon>Asteraceae</taxon>
        <taxon>Asteroideae</taxon>
        <taxon>Anthemideae</taxon>
        <taxon>Anthemidinae</taxon>
        <taxon>Tanacetum</taxon>
    </lineage>
</organism>
<reference evidence="1" key="2">
    <citation type="submission" date="2022-01" db="EMBL/GenBank/DDBJ databases">
        <authorList>
            <person name="Yamashiro T."/>
            <person name="Shiraishi A."/>
            <person name="Satake H."/>
            <person name="Nakayama K."/>
        </authorList>
    </citation>
    <scope>NUCLEOTIDE SEQUENCE</scope>
</reference>
<gene>
    <name evidence="1" type="ORF">Tco_0951590</name>
</gene>
<keyword evidence="2" id="KW-1185">Reference proteome</keyword>
<reference evidence="1" key="1">
    <citation type="journal article" date="2022" name="Int. J. Mol. Sci.">
        <title>Draft Genome of Tanacetum Coccineum: Genomic Comparison of Closely Related Tanacetum-Family Plants.</title>
        <authorList>
            <person name="Yamashiro T."/>
            <person name="Shiraishi A."/>
            <person name="Nakayama K."/>
            <person name="Satake H."/>
        </authorList>
    </citation>
    <scope>NUCLEOTIDE SEQUENCE</scope>
</reference>
<sequence>MLFLTADKDRFITTRVRISLHPLPEEILQSNTRLAEENNDVSSTNASFQMLNLSILFVHGTKIVLGNPNHASSKQDDSLSTDPKIVCQRSLAVSMFEPKTLMRAMADSHGSKQCMMNFINSTYKSRGTSRHTIWQYDIKAKVVMEEQEG</sequence>
<accession>A0ABQ5DUM3</accession>
<dbReference type="EMBL" id="BQNB010015682">
    <property type="protein sequence ID" value="GJT42875.1"/>
    <property type="molecule type" value="Genomic_DNA"/>
</dbReference>
<proteinExistence type="predicted"/>
<dbReference type="Proteomes" id="UP001151760">
    <property type="component" value="Unassembled WGS sequence"/>
</dbReference>